<feature type="transmembrane region" description="Helical" evidence="1">
    <location>
        <begin position="6"/>
        <end position="27"/>
    </location>
</feature>
<keyword evidence="1" id="KW-1133">Transmembrane helix</keyword>
<gene>
    <name evidence="3" type="ORF">BSO15_07930</name>
</gene>
<protein>
    <submittedName>
        <fullName evidence="3">Lipooligosaccharide biosynthesis protein lpsA</fullName>
    </submittedName>
</protein>
<organism evidence="3 4">
    <name type="scientific">Haemophilus parainfluenzae</name>
    <dbReference type="NCBI Taxonomy" id="729"/>
    <lineage>
        <taxon>Bacteria</taxon>
        <taxon>Pseudomonadati</taxon>
        <taxon>Pseudomonadota</taxon>
        <taxon>Gammaproteobacteria</taxon>
        <taxon>Pasteurellales</taxon>
        <taxon>Pasteurellaceae</taxon>
        <taxon>Haemophilus</taxon>
    </lineage>
</organism>
<dbReference type="Pfam" id="PF01755">
    <property type="entry name" value="Glyco_transf_25"/>
    <property type="match status" value="1"/>
</dbReference>
<keyword evidence="1" id="KW-0472">Membrane</keyword>
<evidence type="ECO:0000259" key="2">
    <source>
        <dbReference type="Pfam" id="PF01755"/>
    </source>
</evidence>
<accession>A0AB36IMU6</accession>
<dbReference type="AlphaFoldDB" id="A0AB36IMU6"/>
<reference evidence="3 4" key="1">
    <citation type="submission" date="2016-11" db="EMBL/GenBank/DDBJ databases">
        <title>Simultaneous identification of Haemophilus influenzae and Haemophilus haemolyticus using TaqMan real-time PCR.</title>
        <authorList>
            <person name="Price E.P."/>
            <person name="Sarovich D.S."/>
            <person name="Harris T.M."/>
            <person name="Spargo J.C."/>
            <person name="Nosworthy E."/>
            <person name="Beissbarth J."/>
            <person name="Chang A.B."/>
            <person name="Smith-Vaughan H.C."/>
        </authorList>
    </citation>
    <scope>NUCLEOTIDE SEQUENCE [LARGE SCALE GENOMIC DNA]</scope>
    <source>
        <strain evidence="3 4">60884 B Hi-2</strain>
    </source>
</reference>
<dbReference type="EMBL" id="MPJJ01000009">
    <property type="protein sequence ID" value="OLV26369.1"/>
    <property type="molecule type" value="Genomic_DNA"/>
</dbReference>
<dbReference type="CDD" id="cd06532">
    <property type="entry name" value="Glyco_transf_25"/>
    <property type="match status" value="1"/>
</dbReference>
<keyword evidence="1" id="KW-0812">Transmembrane</keyword>
<dbReference type="InterPro" id="IPR002654">
    <property type="entry name" value="Glyco_trans_25"/>
</dbReference>
<dbReference type="Proteomes" id="UP000242412">
    <property type="component" value="Unassembled WGS sequence"/>
</dbReference>
<evidence type="ECO:0000313" key="3">
    <source>
        <dbReference type="EMBL" id="OLV26369.1"/>
    </source>
</evidence>
<evidence type="ECO:0000313" key="4">
    <source>
        <dbReference type="Proteomes" id="UP000242412"/>
    </source>
</evidence>
<sequence>MTKSWYYNAIFDCLAISIMLNIPNYVISLITADIRRKHIEEEFGKQNIPFIFFDAITPDIIEETAKQFNITFDTSSKATLAKGEIACALSHIVLWDLMVKNNIPYLSIFEDDIYLGESVQQLLDIDYLPDDVDILKLETSKDRIIHYPPIIPIKNERIIFRLKNKHTGTAGYTITLKGARFLLNKMRNRFLDVPIDVLIFDDFFRLPDYKVMQLLPALCIQDFLVYETTNFKSSLQDGRNEVHENQLKSTFIQKVRKEWLRVKRKMFGRVIAFK</sequence>
<comment type="caution">
    <text evidence="3">The sequence shown here is derived from an EMBL/GenBank/DDBJ whole genome shotgun (WGS) entry which is preliminary data.</text>
</comment>
<feature type="domain" description="Glycosyl transferase family 25" evidence="2">
    <location>
        <begin position="22"/>
        <end position="198"/>
    </location>
</feature>
<evidence type="ECO:0000256" key="1">
    <source>
        <dbReference type="SAM" id="Phobius"/>
    </source>
</evidence>
<proteinExistence type="predicted"/>
<name>A0AB36IMU6_HAEPA</name>